<dbReference type="NCBIfam" id="TIGR00254">
    <property type="entry name" value="GGDEF"/>
    <property type="match status" value="1"/>
</dbReference>
<dbReference type="PANTHER" id="PTHR44757">
    <property type="entry name" value="DIGUANYLATE CYCLASE DGCP"/>
    <property type="match status" value="1"/>
</dbReference>
<feature type="domain" description="PAC" evidence="3">
    <location>
        <begin position="84"/>
        <end position="135"/>
    </location>
</feature>
<dbReference type="KEGG" id="sulg:FJR48_03540"/>
<gene>
    <name evidence="6" type="ORF">FJR48_03540</name>
</gene>
<dbReference type="Pfam" id="PF08447">
    <property type="entry name" value="PAS_3"/>
    <property type="match status" value="1"/>
</dbReference>
<evidence type="ECO:0000259" key="4">
    <source>
        <dbReference type="PROSITE" id="PS50883"/>
    </source>
</evidence>
<dbReference type="OrthoDB" id="9765776at2"/>
<dbReference type="Pfam" id="PF00563">
    <property type="entry name" value="EAL"/>
    <property type="match status" value="1"/>
</dbReference>
<dbReference type="Gene3D" id="3.20.20.450">
    <property type="entry name" value="EAL domain"/>
    <property type="match status" value="1"/>
</dbReference>
<dbReference type="SMART" id="SM00086">
    <property type="entry name" value="PAC"/>
    <property type="match status" value="2"/>
</dbReference>
<dbReference type="InterPro" id="IPR000700">
    <property type="entry name" value="PAS-assoc_C"/>
</dbReference>
<feature type="domain" description="GGDEF" evidence="5">
    <location>
        <begin position="299"/>
        <end position="426"/>
    </location>
</feature>
<accession>A0A5P8NZF7</accession>
<keyword evidence="7" id="KW-1185">Reference proteome</keyword>
<dbReference type="SUPFAM" id="SSF55785">
    <property type="entry name" value="PYP-like sensor domain (PAS domain)"/>
    <property type="match status" value="2"/>
</dbReference>
<evidence type="ECO:0000313" key="6">
    <source>
        <dbReference type="EMBL" id="QFR48843.1"/>
    </source>
</evidence>
<reference evidence="6 7" key="1">
    <citation type="submission" date="2019-09" db="EMBL/GenBank/DDBJ databases">
        <title>Sulfurimonas gotlandica sp. nov., a chemoautotrophic and psychrotolerant epsilonproteobacterium isolated from a pelagic redoxcline, and an emended description of the genus Sulfurimonas.</title>
        <authorList>
            <person name="Wang S."/>
            <person name="Jiang L."/>
            <person name="Shao S."/>
        </authorList>
    </citation>
    <scope>NUCLEOTIDE SEQUENCE [LARGE SCALE GENOMIC DNA]</scope>
    <source>
        <strain evidence="6 7">GYSZ_1</strain>
    </source>
</reference>
<dbReference type="EMBL" id="CP043617">
    <property type="protein sequence ID" value="QFR48843.1"/>
    <property type="molecule type" value="Genomic_DNA"/>
</dbReference>
<protein>
    <submittedName>
        <fullName evidence="6">EAL domain-containing protein</fullName>
    </submittedName>
</protein>
<dbReference type="PANTHER" id="PTHR44757:SF2">
    <property type="entry name" value="BIOFILM ARCHITECTURE MAINTENANCE PROTEIN MBAA"/>
    <property type="match status" value="1"/>
</dbReference>
<dbReference type="SUPFAM" id="SSF141868">
    <property type="entry name" value="EAL domain-like"/>
    <property type="match status" value="1"/>
</dbReference>
<dbReference type="SUPFAM" id="SSF55073">
    <property type="entry name" value="Nucleotide cyclase"/>
    <property type="match status" value="1"/>
</dbReference>
<dbReference type="Proteomes" id="UP000326944">
    <property type="component" value="Chromosome"/>
</dbReference>
<organism evidence="6 7">
    <name type="scientific">Sulfurimonas lithotrophica</name>
    <dbReference type="NCBI Taxonomy" id="2590022"/>
    <lineage>
        <taxon>Bacteria</taxon>
        <taxon>Pseudomonadati</taxon>
        <taxon>Campylobacterota</taxon>
        <taxon>Epsilonproteobacteria</taxon>
        <taxon>Campylobacterales</taxon>
        <taxon>Sulfurimonadaceae</taxon>
        <taxon>Sulfurimonas</taxon>
    </lineage>
</organism>
<proteinExistence type="predicted"/>
<dbReference type="InterPro" id="IPR013655">
    <property type="entry name" value="PAS_fold_3"/>
</dbReference>
<dbReference type="InterPro" id="IPR029787">
    <property type="entry name" value="Nucleotide_cyclase"/>
</dbReference>
<feature type="domain" description="PAS" evidence="2">
    <location>
        <begin position="150"/>
        <end position="204"/>
    </location>
</feature>
<dbReference type="AlphaFoldDB" id="A0A5P8NZF7"/>
<dbReference type="RefSeq" id="WP_152306786.1">
    <property type="nucleotide sequence ID" value="NZ_CP043617.1"/>
</dbReference>
<keyword evidence="1" id="KW-0175">Coiled coil</keyword>
<evidence type="ECO:0000256" key="1">
    <source>
        <dbReference type="SAM" id="Coils"/>
    </source>
</evidence>
<dbReference type="InterPro" id="IPR000160">
    <property type="entry name" value="GGDEF_dom"/>
</dbReference>
<dbReference type="SMART" id="SM00267">
    <property type="entry name" value="GGDEF"/>
    <property type="match status" value="1"/>
</dbReference>
<evidence type="ECO:0000259" key="2">
    <source>
        <dbReference type="PROSITE" id="PS50112"/>
    </source>
</evidence>
<feature type="domain" description="PAC" evidence="3">
    <location>
        <begin position="220"/>
        <end position="274"/>
    </location>
</feature>
<dbReference type="Gene3D" id="3.30.450.20">
    <property type="entry name" value="PAS domain"/>
    <property type="match status" value="2"/>
</dbReference>
<dbReference type="InterPro" id="IPR035965">
    <property type="entry name" value="PAS-like_dom_sf"/>
</dbReference>
<dbReference type="PROSITE" id="PS50883">
    <property type="entry name" value="EAL"/>
    <property type="match status" value="1"/>
</dbReference>
<dbReference type="PROSITE" id="PS50113">
    <property type="entry name" value="PAC"/>
    <property type="match status" value="2"/>
</dbReference>
<dbReference type="CDD" id="cd01948">
    <property type="entry name" value="EAL"/>
    <property type="match status" value="1"/>
</dbReference>
<dbReference type="CDD" id="cd01949">
    <property type="entry name" value="GGDEF"/>
    <property type="match status" value="1"/>
</dbReference>
<dbReference type="Gene3D" id="3.30.70.270">
    <property type="match status" value="1"/>
</dbReference>
<evidence type="ECO:0000259" key="3">
    <source>
        <dbReference type="PROSITE" id="PS50113"/>
    </source>
</evidence>
<dbReference type="InterPro" id="IPR043128">
    <property type="entry name" value="Rev_trsase/Diguanyl_cyclase"/>
</dbReference>
<dbReference type="CDD" id="cd00130">
    <property type="entry name" value="PAS"/>
    <property type="match status" value="2"/>
</dbReference>
<dbReference type="InterPro" id="IPR000014">
    <property type="entry name" value="PAS"/>
</dbReference>
<name>A0A5P8NZF7_9BACT</name>
<dbReference type="SMART" id="SM00052">
    <property type="entry name" value="EAL"/>
    <property type="match status" value="1"/>
</dbReference>
<feature type="coiled-coil region" evidence="1">
    <location>
        <begin position="130"/>
        <end position="157"/>
    </location>
</feature>
<dbReference type="InterPro" id="IPR035919">
    <property type="entry name" value="EAL_sf"/>
</dbReference>
<dbReference type="PROSITE" id="PS50887">
    <property type="entry name" value="GGDEF"/>
    <property type="match status" value="1"/>
</dbReference>
<feature type="domain" description="PAS" evidence="2">
    <location>
        <begin position="10"/>
        <end position="54"/>
    </location>
</feature>
<dbReference type="PROSITE" id="PS50112">
    <property type="entry name" value="PAS"/>
    <property type="match status" value="2"/>
</dbReference>
<evidence type="ECO:0000313" key="7">
    <source>
        <dbReference type="Proteomes" id="UP000326944"/>
    </source>
</evidence>
<sequence length="674" mass="78553">MQNEEFLKNQDELFKTFLENTNDLIFILQIDDDVKFIYTNDAAKNRLGYSLDEMNEIGIEGIRKPIDETNHFFKHIDKLKNNGYGIDNAYIRCKDGSEFPVEVNAKLVKHDNTTYNIAIARDITDRLNYNKKLEDEIEEKTKELNENIQKLKSYKEAVDINSIVTISDIQGKIKYANDKFYEICGYKKDEVIGRNHNIVRHPDEPREVFADMWNTILDKKIWRGKLKNLTKDGDTYIVQAVIVPVLDNNGDILEFIATRYEITDIVKKQEEIEKLLKTDALTNLYNRFYLNENLNSASDTASVALIDINSFHEINDFYGDQVGDMVIVKLSNILNKRLGHNYLLFHLSGDEFIVFNNDIPRDIFIDEMIETNNFLNTKTLIINEKTFYLNTTIALSFESKENLMSSVHLAKTYAKQNGLNFNIYNAQNPLEKEYKSNLTWAYRIKEAIQDNRITVFFQPIVEAKTKKILKYESLVRMISKDGEVISPYFFLDKAKKSNQYVKITKIVIDKTFEAILKYNIKSSINITIEDIQNTDTKEYIYEKLEDFDKSENITFELVESEGIENFDEVDEFIKTIKSYGCKLAIDDFGTGYSNFEYLLKLNADFIKIDGSLIKEIDKNQDYYDIVKTIVSFAKIKDLKVVAEFVSSKEIYEKILELEIDRAQGYLFCEPKPME</sequence>
<evidence type="ECO:0000259" key="5">
    <source>
        <dbReference type="PROSITE" id="PS50887"/>
    </source>
</evidence>
<dbReference type="InterPro" id="IPR001633">
    <property type="entry name" value="EAL_dom"/>
</dbReference>
<dbReference type="InterPro" id="IPR001610">
    <property type="entry name" value="PAC"/>
</dbReference>
<dbReference type="InterPro" id="IPR052155">
    <property type="entry name" value="Biofilm_reg_signaling"/>
</dbReference>
<dbReference type="NCBIfam" id="TIGR00229">
    <property type="entry name" value="sensory_box"/>
    <property type="match status" value="2"/>
</dbReference>
<dbReference type="Pfam" id="PF13426">
    <property type="entry name" value="PAS_9"/>
    <property type="match status" value="1"/>
</dbReference>
<dbReference type="SMART" id="SM00091">
    <property type="entry name" value="PAS"/>
    <property type="match status" value="2"/>
</dbReference>
<dbReference type="Pfam" id="PF00990">
    <property type="entry name" value="GGDEF"/>
    <property type="match status" value="1"/>
</dbReference>
<feature type="domain" description="EAL" evidence="4">
    <location>
        <begin position="437"/>
        <end position="674"/>
    </location>
</feature>